<comment type="function">
    <text evidence="2">Ferredoxins are iron-sulfur proteins that transfer electrons in a wide variety of metabolic reactions.</text>
</comment>
<keyword evidence="5" id="KW-0479">Metal-binding</keyword>
<evidence type="ECO:0000313" key="10">
    <source>
        <dbReference type="Proteomes" id="UP000265930"/>
    </source>
</evidence>
<name>A0A399IMH5_9CLOT</name>
<comment type="cofactor">
    <cofactor evidence="1">
        <name>[4Fe-4S] cluster</name>
        <dbReference type="ChEBI" id="CHEBI:49883"/>
    </cofactor>
</comment>
<reference evidence="9 10" key="1">
    <citation type="submission" date="2018-08" db="EMBL/GenBank/DDBJ databases">
        <title>Genome of Clostridium chromiireducens C1, DSM12136.</title>
        <authorList>
            <person name="Xing M."/>
            <person name="Wei Y."/>
            <person name="Ang E.L."/>
            <person name="Zhao H."/>
            <person name="Zhang Y."/>
        </authorList>
    </citation>
    <scope>NUCLEOTIDE SEQUENCE [LARGE SCALE GENOMIC DNA]</scope>
    <source>
        <strain evidence="9 10">C1</strain>
    </source>
</reference>
<evidence type="ECO:0000256" key="4">
    <source>
        <dbReference type="ARBA" id="ARBA00022485"/>
    </source>
</evidence>
<organism evidence="9 10">
    <name type="scientific">Clostridium chromiireducens</name>
    <dbReference type="NCBI Taxonomy" id="225345"/>
    <lineage>
        <taxon>Bacteria</taxon>
        <taxon>Bacillati</taxon>
        <taxon>Bacillota</taxon>
        <taxon>Clostridia</taxon>
        <taxon>Eubacteriales</taxon>
        <taxon>Clostridiaceae</taxon>
        <taxon>Clostridium</taxon>
    </lineage>
</organism>
<proteinExistence type="predicted"/>
<evidence type="ECO:0000256" key="3">
    <source>
        <dbReference type="ARBA" id="ARBA00013529"/>
    </source>
</evidence>
<dbReference type="Pfam" id="PF12838">
    <property type="entry name" value="Fer4_7"/>
    <property type="match status" value="1"/>
</dbReference>
<dbReference type="PROSITE" id="PS00198">
    <property type="entry name" value="4FE4S_FER_1"/>
    <property type="match status" value="1"/>
</dbReference>
<feature type="domain" description="4Fe-4S ferredoxin-type" evidence="8">
    <location>
        <begin position="27"/>
        <end position="56"/>
    </location>
</feature>
<dbReference type="AlphaFoldDB" id="A0A399IMH5"/>
<keyword evidence="4" id="KW-0004">4Fe-4S</keyword>
<dbReference type="PROSITE" id="PS51379">
    <property type="entry name" value="4FE4S_FER_2"/>
    <property type="match status" value="2"/>
</dbReference>
<dbReference type="GO" id="GO:0046872">
    <property type="term" value="F:metal ion binding"/>
    <property type="evidence" value="ECO:0007669"/>
    <property type="project" value="UniProtKB-KW"/>
</dbReference>
<dbReference type="InterPro" id="IPR017896">
    <property type="entry name" value="4Fe4S_Fe-S-bd"/>
</dbReference>
<dbReference type="InterPro" id="IPR050157">
    <property type="entry name" value="PSI_iron-sulfur_center"/>
</dbReference>
<evidence type="ECO:0000256" key="6">
    <source>
        <dbReference type="ARBA" id="ARBA00023004"/>
    </source>
</evidence>
<gene>
    <name evidence="9" type="ORF">D2A34_14265</name>
</gene>
<dbReference type="Proteomes" id="UP000265930">
    <property type="component" value="Unassembled WGS sequence"/>
</dbReference>
<evidence type="ECO:0000259" key="8">
    <source>
        <dbReference type="PROSITE" id="PS51379"/>
    </source>
</evidence>
<accession>A0A399IMH5</accession>
<dbReference type="PANTHER" id="PTHR24960:SF79">
    <property type="entry name" value="PHOTOSYSTEM I IRON-SULFUR CENTER"/>
    <property type="match status" value="1"/>
</dbReference>
<dbReference type="GO" id="GO:0051539">
    <property type="term" value="F:4 iron, 4 sulfur cluster binding"/>
    <property type="evidence" value="ECO:0007669"/>
    <property type="project" value="UniProtKB-KW"/>
</dbReference>
<feature type="domain" description="4Fe-4S ferredoxin-type" evidence="8">
    <location>
        <begin position="1"/>
        <end position="26"/>
    </location>
</feature>
<dbReference type="PANTHER" id="PTHR24960">
    <property type="entry name" value="PHOTOSYSTEM I IRON-SULFUR CENTER-RELATED"/>
    <property type="match status" value="1"/>
</dbReference>
<sequence>MFVVKDNCPNCGACKNVCPTNAIKFDKKAVINKDECIQCGVCAKACPIGIIINEQDTTEKVENKQHKKEE</sequence>
<dbReference type="Gene3D" id="3.30.70.20">
    <property type="match status" value="2"/>
</dbReference>
<dbReference type="InterPro" id="IPR017900">
    <property type="entry name" value="4Fe4S_Fe_S_CS"/>
</dbReference>
<keyword evidence="7" id="KW-0411">Iron-sulfur</keyword>
<protein>
    <recommendedName>
        <fullName evidence="3">Ferredoxin</fullName>
    </recommendedName>
</protein>
<evidence type="ECO:0000256" key="5">
    <source>
        <dbReference type="ARBA" id="ARBA00022723"/>
    </source>
</evidence>
<evidence type="ECO:0000256" key="7">
    <source>
        <dbReference type="ARBA" id="ARBA00023014"/>
    </source>
</evidence>
<dbReference type="RefSeq" id="WP_119367075.1">
    <property type="nucleotide sequence ID" value="NZ_QXDJ01000003.1"/>
</dbReference>
<keyword evidence="6" id="KW-0408">Iron</keyword>
<evidence type="ECO:0000256" key="2">
    <source>
        <dbReference type="ARBA" id="ARBA00003532"/>
    </source>
</evidence>
<dbReference type="EMBL" id="QXDJ01000003">
    <property type="protein sequence ID" value="RII34308.1"/>
    <property type="molecule type" value="Genomic_DNA"/>
</dbReference>
<comment type="caution">
    <text evidence="9">The sequence shown here is derived from an EMBL/GenBank/DDBJ whole genome shotgun (WGS) entry which is preliminary data.</text>
</comment>
<dbReference type="SUPFAM" id="SSF54862">
    <property type="entry name" value="4Fe-4S ferredoxins"/>
    <property type="match status" value="1"/>
</dbReference>
<evidence type="ECO:0000313" key="9">
    <source>
        <dbReference type="EMBL" id="RII34308.1"/>
    </source>
</evidence>
<evidence type="ECO:0000256" key="1">
    <source>
        <dbReference type="ARBA" id="ARBA00001966"/>
    </source>
</evidence>